<evidence type="ECO:0000256" key="4">
    <source>
        <dbReference type="ARBA" id="ARBA00022840"/>
    </source>
</evidence>
<gene>
    <name evidence="6" type="ORF">BXT89_06370</name>
</gene>
<dbReference type="PROSITE" id="PS00211">
    <property type="entry name" value="ABC_TRANSPORTER_1"/>
    <property type="match status" value="1"/>
</dbReference>
<dbReference type="InterPro" id="IPR017871">
    <property type="entry name" value="ABC_transporter-like_CS"/>
</dbReference>
<dbReference type="PROSITE" id="PS50893">
    <property type="entry name" value="ABC_TRANSPORTER_2"/>
    <property type="match status" value="1"/>
</dbReference>
<dbReference type="GO" id="GO:0005524">
    <property type="term" value="F:ATP binding"/>
    <property type="evidence" value="ECO:0007669"/>
    <property type="project" value="UniProtKB-KW"/>
</dbReference>
<dbReference type="PANTHER" id="PTHR43553:SF24">
    <property type="entry name" value="ENERGY-COUPLING FACTOR TRANSPORTER ATP-BINDING PROTEIN ECFA1"/>
    <property type="match status" value="1"/>
</dbReference>
<dbReference type="InterPro" id="IPR003593">
    <property type="entry name" value="AAA+_ATPase"/>
</dbReference>
<dbReference type="RefSeq" id="WP_083725825.1">
    <property type="nucleotide sequence ID" value="NZ_FOUD01000009.1"/>
</dbReference>
<reference evidence="6 7" key="1">
    <citation type="submission" date="2017-01" db="EMBL/GenBank/DDBJ databases">
        <title>Draft genome sequence of Pseudomonas pachastrellae type strain CCUG 46540T from a deep sea.</title>
        <authorList>
            <person name="Gomila M."/>
            <person name="Mulet M."/>
            <person name="Lalucat J."/>
            <person name="Garcia-Valdes E."/>
        </authorList>
    </citation>
    <scope>NUCLEOTIDE SEQUENCE [LARGE SCALE GENOMIC DNA]</scope>
    <source>
        <strain evidence="6 7">CCUG 46540</strain>
    </source>
</reference>
<keyword evidence="7" id="KW-1185">Reference proteome</keyword>
<proteinExistence type="inferred from homology"/>
<organism evidence="6 7">
    <name type="scientific">Halopseudomonas pachastrellae</name>
    <dbReference type="NCBI Taxonomy" id="254161"/>
    <lineage>
        <taxon>Bacteria</taxon>
        <taxon>Pseudomonadati</taxon>
        <taxon>Pseudomonadota</taxon>
        <taxon>Gammaproteobacteria</taxon>
        <taxon>Pseudomonadales</taxon>
        <taxon>Pseudomonadaceae</taxon>
        <taxon>Halopseudomonas</taxon>
    </lineage>
</organism>
<dbReference type="SUPFAM" id="SSF52540">
    <property type="entry name" value="P-loop containing nucleoside triphosphate hydrolases"/>
    <property type="match status" value="1"/>
</dbReference>
<dbReference type="GO" id="GO:0042626">
    <property type="term" value="F:ATPase-coupled transmembrane transporter activity"/>
    <property type="evidence" value="ECO:0007669"/>
    <property type="project" value="TreeGrafter"/>
</dbReference>
<keyword evidence="4 6" id="KW-0067">ATP-binding</keyword>
<comment type="caution">
    <text evidence="6">The sequence shown here is derived from an EMBL/GenBank/DDBJ whole genome shotgun (WGS) entry which is preliminary data.</text>
</comment>
<dbReference type="CDD" id="cd03225">
    <property type="entry name" value="ABC_cobalt_CbiO_domain1"/>
    <property type="match status" value="1"/>
</dbReference>
<feature type="domain" description="ABC transporter" evidence="5">
    <location>
        <begin position="5"/>
        <end position="210"/>
    </location>
</feature>
<dbReference type="AlphaFoldDB" id="A0A1S8DIQ5"/>
<dbReference type="PANTHER" id="PTHR43553">
    <property type="entry name" value="HEAVY METAL TRANSPORTER"/>
    <property type="match status" value="1"/>
</dbReference>
<dbReference type="STRING" id="254161.SAMN05216256_10916"/>
<dbReference type="OrthoDB" id="5292475at2"/>
<dbReference type="GO" id="GO:0016887">
    <property type="term" value="F:ATP hydrolysis activity"/>
    <property type="evidence" value="ECO:0007669"/>
    <property type="project" value="InterPro"/>
</dbReference>
<dbReference type="Proteomes" id="UP000242847">
    <property type="component" value="Unassembled WGS sequence"/>
</dbReference>
<dbReference type="InterPro" id="IPR027417">
    <property type="entry name" value="P-loop_NTPase"/>
</dbReference>
<dbReference type="GO" id="GO:0043190">
    <property type="term" value="C:ATP-binding cassette (ABC) transporter complex"/>
    <property type="evidence" value="ECO:0007669"/>
    <property type="project" value="TreeGrafter"/>
</dbReference>
<comment type="similarity">
    <text evidence="1">Belongs to the ABC transporter superfamily.</text>
</comment>
<accession>A0A1S8DIQ5</accession>
<dbReference type="SMART" id="SM00382">
    <property type="entry name" value="AAA"/>
    <property type="match status" value="1"/>
</dbReference>
<dbReference type="InterPro" id="IPR003439">
    <property type="entry name" value="ABC_transporter-like_ATP-bd"/>
</dbReference>
<keyword evidence="2" id="KW-0813">Transport</keyword>
<dbReference type="Gene3D" id="3.40.50.300">
    <property type="entry name" value="P-loop containing nucleotide triphosphate hydrolases"/>
    <property type="match status" value="1"/>
</dbReference>
<name>A0A1S8DIQ5_9GAMM</name>
<evidence type="ECO:0000259" key="5">
    <source>
        <dbReference type="PROSITE" id="PS50893"/>
    </source>
</evidence>
<dbReference type="InterPro" id="IPR015856">
    <property type="entry name" value="ABC_transpr_CbiO/EcfA_su"/>
</dbReference>
<sequence>MSVLIEASGLRLARGPQRQLALPDFALHEGERLCLVGPSGRGKTSLLHALLGFVPLQSGSLQVFGRARSREADFVPLRGPLGLLFQDPVDQLFGPTVADDVAFGPRNMGQDSAQAGQLALRTLAALQLEHLAERPVQQLSGGEQRLVALAGVLAMSPRVLLLDEPSNGLDEASCERLFACLLDTGLPMLIASHDQTLVQRLGTRILTLPA</sequence>
<evidence type="ECO:0000256" key="3">
    <source>
        <dbReference type="ARBA" id="ARBA00022741"/>
    </source>
</evidence>
<dbReference type="Pfam" id="PF00005">
    <property type="entry name" value="ABC_tran"/>
    <property type="match status" value="1"/>
</dbReference>
<evidence type="ECO:0000313" key="7">
    <source>
        <dbReference type="Proteomes" id="UP000242847"/>
    </source>
</evidence>
<dbReference type="EMBL" id="MUBC01000010">
    <property type="protein sequence ID" value="ONM44749.1"/>
    <property type="molecule type" value="Genomic_DNA"/>
</dbReference>
<evidence type="ECO:0000313" key="6">
    <source>
        <dbReference type="EMBL" id="ONM44749.1"/>
    </source>
</evidence>
<protein>
    <submittedName>
        <fullName evidence="6">Cobalt ABC transporter ATP-binding protein</fullName>
    </submittedName>
</protein>
<dbReference type="InterPro" id="IPR050095">
    <property type="entry name" value="ECF_ABC_transporter_ATP-bd"/>
</dbReference>
<evidence type="ECO:0000256" key="1">
    <source>
        <dbReference type="ARBA" id="ARBA00005417"/>
    </source>
</evidence>
<evidence type="ECO:0000256" key="2">
    <source>
        <dbReference type="ARBA" id="ARBA00022448"/>
    </source>
</evidence>
<keyword evidence="3" id="KW-0547">Nucleotide-binding</keyword>